<dbReference type="EMBL" id="CP007230">
    <property type="protein sequence ID" value="AHK18874.1"/>
    <property type="molecule type" value="Genomic_DNA"/>
</dbReference>
<dbReference type="PATRIC" id="fig|367190.3.peg.1076"/>
<evidence type="ECO:0000313" key="4">
    <source>
        <dbReference type="Proteomes" id="UP000038204"/>
    </source>
</evidence>
<dbReference type="GeneID" id="96663098"/>
<dbReference type="AlphaFoldDB" id="A0A0T9RK00"/>
<dbReference type="Proteomes" id="UP000019439">
    <property type="component" value="Chromosome"/>
</dbReference>
<keyword evidence="3" id="KW-1185">Reference proteome</keyword>
<sequence length="117" mass="13090">MDAEKFVDILNVVVKDAVVEDVISVLESPPGRKPSKELVDLSGFYNAQADEVKEFINKIIKRVADDSLFGMLCVIDGVRAIEDDENKGELVLTYHKDNKSPVVLNENKDLHDIYNAN</sequence>
<reference evidence="1 3" key="1">
    <citation type="journal article" date="2014" name="Genome Announc.">
        <title>Genome Sequence of Yersinia similis Y228T, a Member of the Yersinia pseudotuberculosis Complex.</title>
        <authorList>
            <person name="Sprague L.D."/>
            <person name="Neubauer H."/>
        </authorList>
    </citation>
    <scope>NUCLEOTIDE SEQUENCE [LARGE SCALE GENOMIC DNA]</scope>
    <source>
        <strain evidence="1 3">228</strain>
    </source>
</reference>
<protein>
    <submittedName>
        <fullName evidence="2">Uncharacterized protein</fullName>
    </submittedName>
</protein>
<dbReference type="RefSeq" id="WP_025381673.1">
    <property type="nucleotide sequence ID" value="NZ_CABIHS010000209.1"/>
</dbReference>
<dbReference type="Proteomes" id="UP000038204">
    <property type="component" value="Unassembled WGS sequence"/>
</dbReference>
<dbReference type="KEGG" id="ysi:BF17_05680"/>
<accession>A0A0T9RK00</accession>
<proteinExistence type="predicted"/>
<evidence type="ECO:0000313" key="1">
    <source>
        <dbReference type="EMBL" id="AHK18874.1"/>
    </source>
</evidence>
<name>A0A0T9RK00_9GAMM</name>
<reference evidence="2 4" key="2">
    <citation type="submission" date="2015-03" db="EMBL/GenBank/DDBJ databases">
        <authorList>
            <person name="Murphy D."/>
        </authorList>
    </citation>
    <scope>NUCLEOTIDE SEQUENCE [LARGE SCALE GENOMIC DNA]</scope>
    <source>
        <strain evidence="2 4">Y233</strain>
    </source>
</reference>
<organism evidence="2 4">
    <name type="scientific">Yersinia similis</name>
    <dbReference type="NCBI Taxonomy" id="367190"/>
    <lineage>
        <taxon>Bacteria</taxon>
        <taxon>Pseudomonadati</taxon>
        <taxon>Pseudomonadota</taxon>
        <taxon>Gammaproteobacteria</taxon>
        <taxon>Enterobacterales</taxon>
        <taxon>Yersiniaceae</taxon>
        <taxon>Yersinia</taxon>
    </lineage>
</organism>
<evidence type="ECO:0000313" key="3">
    <source>
        <dbReference type="Proteomes" id="UP000019439"/>
    </source>
</evidence>
<dbReference type="EMBL" id="CQBK01000047">
    <property type="protein sequence ID" value="CNI67268.1"/>
    <property type="molecule type" value="Genomic_DNA"/>
</dbReference>
<gene>
    <name evidence="1" type="ORF">BF17_05680</name>
    <name evidence="2" type="ORF">ERS008667_04041</name>
</gene>
<evidence type="ECO:0000313" key="2">
    <source>
        <dbReference type="EMBL" id="CNI67268.1"/>
    </source>
</evidence>